<evidence type="ECO:0000313" key="2">
    <source>
        <dbReference type="EMBL" id="PEG55011.1"/>
    </source>
</evidence>
<dbReference type="EMBL" id="PDCR01000009">
    <property type="protein sequence ID" value="PEG55011.1"/>
    <property type="molecule type" value="Genomic_DNA"/>
</dbReference>
<organism evidence="1 3">
    <name type="scientific">Mycolicibacterium diernhoferi</name>
    <dbReference type="NCBI Taxonomy" id="1801"/>
    <lineage>
        <taxon>Bacteria</taxon>
        <taxon>Bacillati</taxon>
        <taxon>Actinomycetota</taxon>
        <taxon>Actinomycetes</taxon>
        <taxon>Mycobacteriales</taxon>
        <taxon>Mycobacteriaceae</taxon>
        <taxon>Mycolicibacterium</taxon>
    </lineage>
</organism>
<name>A0A1Q4HKA7_9MYCO</name>
<proteinExistence type="predicted"/>
<protein>
    <submittedName>
        <fullName evidence="1">Uncharacterized protein</fullName>
    </submittedName>
</protein>
<reference evidence="2 4" key="2">
    <citation type="submission" date="2017-10" db="EMBL/GenBank/DDBJ databases">
        <title>The new phylogeny of genus Mycobacterium.</title>
        <authorList>
            <person name="Tortoli E."/>
            <person name="Trovato A."/>
            <person name="Cirillo D.M."/>
        </authorList>
    </citation>
    <scope>NUCLEOTIDE SEQUENCE [LARGE SCALE GENOMIC DNA]</scope>
    <source>
        <strain evidence="2 4">IP141170001</strain>
    </source>
</reference>
<evidence type="ECO:0000313" key="1">
    <source>
        <dbReference type="EMBL" id="OPE56052.1"/>
    </source>
</evidence>
<gene>
    <name evidence="1" type="ORF">BV510_01965</name>
    <name evidence="2" type="ORF">CRI78_08960</name>
</gene>
<evidence type="ECO:0000313" key="3">
    <source>
        <dbReference type="Proteomes" id="UP000191039"/>
    </source>
</evidence>
<sequence>MFDRKDGTYRDRGGEVVGQLEQVRFERRVQIGSSAPKLVAITPDGTYVLKRGNPFGGRIHGMDAVLSTAVFGETTS</sequence>
<evidence type="ECO:0000313" key="4">
    <source>
        <dbReference type="Proteomes" id="UP000220340"/>
    </source>
</evidence>
<reference evidence="1 3" key="1">
    <citation type="submission" date="2016-09" db="EMBL/GenBank/DDBJ databases">
        <title>genome sequences of unsequenced Mycobacteria.</title>
        <authorList>
            <person name="Greninger A.L."/>
            <person name="Jerome K.R."/>
            <person name="Mcnair B."/>
            <person name="Wallis C."/>
            <person name="Fang F."/>
        </authorList>
    </citation>
    <scope>NUCLEOTIDE SEQUENCE [LARGE SCALE GENOMIC DNA]</scope>
    <source>
        <strain evidence="1 3">BM1</strain>
    </source>
</reference>
<dbReference type="Proteomes" id="UP000191039">
    <property type="component" value="Unassembled WGS sequence"/>
</dbReference>
<comment type="caution">
    <text evidence="1">The sequence shown here is derived from an EMBL/GenBank/DDBJ whole genome shotgun (WGS) entry which is preliminary data.</text>
</comment>
<keyword evidence="4" id="KW-1185">Reference proteome</keyword>
<dbReference type="Proteomes" id="UP000220340">
    <property type="component" value="Unassembled WGS sequence"/>
</dbReference>
<accession>A0A1Q4HKA7</accession>
<dbReference type="OrthoDB" id="4629920at2"/>
<dbReference type="AlphaFoldDB" id="A0A1Q4HKA7"/>
<dbReference type="EMBL" id="MIJD01000010">
    <property type="protein sequence ID" value="OPE56052.1"/>
    <property type="molecule type" value="Genomic_DNA"/>
</dbReference>